<dbReference type="Pfam" id="PF13545">
    <property type="entry name" value="HTH_Crp_2"/>
    <property type="match status" value="1"/>
</dbReference>
<dbReference type="InterPro" id="IPR036388">
    <property type="entry name" value="WH-like_DNA-bd_sf"/>
</dbReference>
<evidence type="ECO:0000256" key="2">
    <source>
        <dbReference type="ARBA" id="ARBA00023125"/>
    </source>
</evidence>
<evidence type="ECO:0000313" key="7">
    <source>
        <dbReference type="Proteomes" id="UP001200642"/>
    </source>
</evidence>
<evidence type="ECO:0000313" key="6">
    <source>
        <dbReference type="EMBL" id="MCG2461241.1"/>
    </source>
</evidence>
<dbReference type="GO" id="GO:0003677">
    <property type="term" value="F:DNA binding"/>
    <property type="evidence" value="ECO:0007669"/>
    <property type="project" value="UniProtKB-KW"/>
</dbReference>
<gene>
    <name evidence="6" type="ORF">K8352_10815</name>
</gene>
<sequence>MEQANNHFLRCLEALKESSFFKDISKDMMYEMLTSMTRTHWNAGTFKNGKEVESTLHFIVSGRIKEYQVNPHTGREHTIFMLSKGDVFDVLGLMDSQSHDVYWEAVDELEILNISMVDMRRWIVEHPSINRTILKYLGHRMRQLELVATDISLHSTLIRLSHLLLNNINGHSHQLQLINNLPNNEIASLIGTTRAVVNRHIQELKKCGAISVKRSQIDVENVELLLAIAEEKFIP</sequence>
<feature type="domain" description="Cyclic nucleotide-binding" evidence="4">
    <location>
        <begin position="20"/>
        <end position="140"/>
    </location>
</feature>
<comment type="caution">
    <text evidence="6">The sequence shown here is derived from an EMBL/GenBank/DDBJ whole genome shotgun (WGS) entry which is preliminary data.</text>
</comment>
<accession>A0AAE3EX76</accession>
<evidence type="ECO:0000256" key="1">
    <source>
        <dbReference type="ARBA" id="ARBA00023015"/>
    </source>
</evidence>
<protein>
    <submittedName>
        <fullName evidence="6">Crp/Fnr family transcriptional regulator</fullName>
    </submittedName>
</protein>
<keyword evidence="1" id="KW-0805">Transcription regulation</keyword>
<dbReference type="CDD" id="cd00038">
    <property type="entry name" value="CAP_ED"/>
    <property type="match status" value="1"/>
</dbReference>
<dbReference type="Proteomes" id="UP001200642">
    <property type="component" value="Unassembled WGS sequence"/>
</dbReference>
<dbReference type="Gene3D" id="1.10.10.10">
    <property type="entry name" value="Winged helix-like DNA-binding domain superfamily/Winged helix DNA-binding domain"/>
    <property type="match status" value="1"/>
</dbReference>
<dbReference type="InterPro" id="IPR012318">
    <property type="entry name" value="HTH_CRP"/>
</dbReference>
<dbReference type="SMART" id="SM00419">
    <property type="entry name" value="HTH_CRP"/>
    <property type="match status" value="1"/>
</dbReference>
<dbReference type="PROSITE" id="PS50042">
    <property type="entry name" value="CNMP_BINDING_3"/>
    <property type="match status" value="1"/>
</dbReference>
<dbReference type="EMBL" id="JAIRBC010000014">
    <property type="protein sequence ID" value="MCG2461241.1"/>
    <property type="molecule type" value="Genomic_DNA"/>
</dbReference>
<keyword evidence="7" id="KW-1185">Reference proteome</keyword>
<evidence type="ECO:0000259" key="4">
    <source>
        <dbReference type="PROSITE" id="PS50042"/>
    </source>
</evidence>
<dbReference type="InterPro" id="IPR036390">
    <property type="entry name" value="WH_DNA-bd_sf"/>
</dbReference>
<proteinExistence type="predicted"/>
<dbReference type="InterPro" id="IPR014710">
    <property type="entry name" value="RmlC-like_jellyroll"/>
</dbReference>
<reference evidence="6" key="1">
    <citation type="submission" date="2023-02" db="EMBL/GenBank/DDBJ databases">
        <title>Genome of Flavobacteriaceae gen. nov. sp. strain F89.</title>
        <authorList>
            <person name="Wang Y."/>
        </authorList>
    </citation>
    <scope>NUCLEOTIDE SEQUENCE</scope>
    <source>
        <strain evidence="6">F89</strain>
    </source>
</reference>
<dbReference type="Gene3D" id="2.60.120.10">
    <property type="entry name" value="Jelly Rolls"/>
    <property type="match status" value="1"/>
</dbReference>
<keyword evidence="3" id="KW-0804">Transcription</keyword>
<name>A0AAE3EX76_9FLAO</name>
<dbReference type="AlphaFoldDB" id="A0AAE3EX76"/>
<feature type="domain" description="HTH crp-type" evidence="5">
    <location>
        <begin position="154"/>
        <end position="223"/>
    </location>
</feature>
<evidence type="ECO:0000256" key="3">
    <source>
        <dbReference type="ARBA" id="ARBA00023163"/>
    </source>
</evidence>
<dbReference type="GO" id="GO:0006355">
    <property type="term" value="P:regulation of DNA-templated transcription"/>
    <property type="evidence" value="ECO:0007669"/>
    <property type="project" value="InterPro"/>
</dbReference>
<evidence type="ECO:0000259" key="5">
    <source>
        <dbReference type="PROSITE" id="PS51063"/>
    </source>
</evidence>
<dbReference type="InterPro" id="IPR018490">
    <property type="entry name" value="cNMP-bd_dom_sf"/>
</dbReference>
<dbReference type="InterPro" id="IPR000595">
    <property type="entry name" value="cNMP-bd_dom"/>
</dbReference>
<dbReference type="Pfam" id="PF00027">
    <property type="entry name" value="cNMP_binding"/>
    <property type="match status" value="1"/>
</dbReference>
<dbReference type="PROSITE" id="PS51063">
    <property type="entry name" value="HTH_CRP_2"/>
    <property type="match status" value="1"/>
</dbReference>
<dbReference type="RefSeq" id="WP_317902387.1">
    <property type="nucleotide sequence ID" value="NZ_JAIRBC010000014.1"/>
</dbReference>
<organism evidence="6 7">
    <name type="scientific">Cerina litoralis</name>
    <dbReference type="NCBI Taxonomy" id="2874477"/>
    <lineage>
        <taxon>Bacteria</taxon>
        <taxon>Pseudomonadati</taxon>
        <taxon>Bacteroidota</taxon>
        <taxon>Flavobacteriia</taxon>
        <taxon>Flavobacteriales</taxon>
        <taxon>Flavobacteriaceae</taxon>
        <taxon>Cerina</taxon>
    </lineage>
</organism>
<dbReference type="SUPFAM" id="SSF51206">
    <property type="entry name" value="cAMP-binding domain-like"/>
    <property type="match status" value="1"/>
</dbReference>
<dbReference type="SUPFAM" id="SSF46785">
    <property type="entry name" value="Winged helix' DNA-binding domain"/>
    <property type="match status" value="1"/>
</dbReference>
<keyword evidence="2" id="KW-0238">DNA-binding</keyword>